<gene>
    <name evidence="1" type="ORF">OLC1_LOCUS11255</name>
</gene>
<accession>A0AAV1D2H7</accession>
<organism evidence="1 2">
    <name type="scientific">Oldenlandia corymbosa var. corymbosa</name>
    <dbReference type="NCBI Taxonomy" id="529605"/>
    <lineage>
        <taxon>Eukaryota</taxon>
        <taxon>Viridiplantae</taxon>
        <taxon>Streptophyta</taxon>
        <taxon>Embryophyta</taxon>
        <taxon>Tracheophyta</taxon>
        <taxon>Spermatophyta</taxon>
        <taxon>Magnoliopsida</taxon>
        <taxon>eudicotyledons</taxon>
        <taxon>Gunneridae</taxon>
        <taxon>Pentapetalae</taxon>
        <taxon>asterids</taxon>
        <taxon>lamiids</taxon>
        <taxon>Gentianales</taxon>
        <taxon>Rubiaceae</taxon>
        <taxon>Rubioideae</taxon>
        <taxon>Spermacoceae</taxon>
        <taxon>Hedyotis-Oldenlandia complex</taxon>
        <taxon>Oldenlandia</taxon>
    </lineage>
</organism>
<evidence type="ECO:0000313" key="1">
    <source>
        <dbReference type="EMBL" id="CAI9101733.1"/>
    </source>
</evidence>
<dbReference type="Proteomes" id="UP001161247">
    <property type="component" value="Chromosome 4"/>
</dbReference>
<sequence length="53" mass="5751">MKLSKNESGTQVVSQIVMGIQGLDEGEAQIHGNECRVLENTKVNSAYNSDTQV</sequence>
<dbReference type="AlphaFoldDB" id="A0AAV1D2H7"/>
<feature type="non-terminal residue" evidence="1">
    <location>
        <position position="1"/>
    </location>
</feature>
<name>A0AAV1D2H7_OLDCO</name>
<protein>
    <submittedName>
        <fullName evidence="1">OLC1v1039126C2</fullName>
    </submittedName>
</protein>
<feature type="non-terminal residue" evidence="1">
    <location>
        <position position="53"/>
    </location>
</feature>
<reference evidence="1" key="1">
    <citation type="submission" date="2023-03" db="EMBL/GenBank/DDBJ databases">
        <authorList>
            <person name="Julca I."/>
        </authorList>
    </citation>
    <scope>NUCLEOTIDE SEQUENCE</scope>
</reference>
<keyword evidence="2" id="KW-1185">Reference proteome</keyword>
<proteinExistence type="predicted"/>
<evidence type="ECO:0000313" key="2">
    <source>
        <dbReference type="Proteomes" id="UP001161247"/>
    </source>
</evidence>
<dbReference type="EMBL" id="OX459121">
    <property type="protein sequence ID" value="CAI9101733.1"/>
    <property type="molecule type" value="Genomic_DNA"/>
</dbReference>